<dbReference type="SUPFAM" id="SSF46785">
    <property type="entry name" value="Winged helix' DNA-binding domain"/>
    <property type="match status" value="1"/>
</dbReference>
<dbReference type="GO" id="GO:0030170">
    <property type="term" value="F:pyridoxal phosphate binding"/>
    <property type="evidence" value="ECO:0007669"/>
    <property type="project" value="InterPro"/>
</dbReference>
<dbReference type="RefSeq" id="WP_109836045.1">
    <property type="nucleotide sequence ID" value="NZ_QGKM01000004.1"/>
</dbReference>
<keyword evidence="2" id="KW-0663">Pyridoxal phosphate</keyword>
<dbReference type="Gene3D" id="1.10.10.10">
    <property type="entry name" value="Winged helix-like DNA-binding domain superfamily/Winged helix DNA-binding domain"/>
    <property type="match status" value="1"/>
</dbReference>
<evidence type="ECO:0000259" key="6">
    <source>
        <dbReference type="PROSITE" id="PS50949"/>
    </source>
</evidence>
<dbReference type="CDD" id="cd00609">
    <property type="entry name" value="AAT_like"/>
    <property type="match status" value="1"/>
</dbReference>
<name>A0A317CPX6_9GAMM</name>
<dbReference type="InterPro" id="IPR004839">
    <property type="entry name" value="Aminotransferase_I/II_large"/>
</dbReference>
<dbReference type="PRINTS" id="PR00035">
    <property type="entry name" value="HTHGNTR"/>
</dbReference>
<dbReference type="Gene3D" id="3.40.640.10">
    <property type="entry name" value="Type I PLP-dependent aspartate aminotransferase-like (Major domain)"/>
    <property type="match status" value="1"/>
</dbReference>
<dbReference type="PANTHER" id="PTHR46577">
    <property type="entry name" value="HTH-TYPE TRANSCRIPTIONAL REGULATORY PROTEIN GABR"/>
    <property type="match status" value="1"/>
</dbReference>
<comment type="similarity">
    <text evidence="1">In the C-terminal section; belongs to the class-I pyridoxal-phosphate-dependent aminotransferase family.</text>
</comment>
<keyword evidence="5" id="KW-0804">Transcription</keyword>
<evidence type="ECO:0000256" key="1">
    <source>
        <dbReference type="ARBA" id="ARBA00005384"/>
    </source>
</evidence>
<dbReference type="GO" id="GO:0003700">
    <property type="term" value="F:DNA-binding transcription factor activity"/>
    <property type="evidence" value="ECO:0007669"/>
    <property type="project" value="InterPro"/>
</dbReference>
<feature type="domain" description="HTH gntR-type" evidence="6">
    <location>
        <begin position="21"/>
        <end position="89"/>
    </location>
</feature>
<proteinExistence type="inferred from homology"/>
<evidence type="ECO:0000256" key="2">
    <source>
        <dbReference type="ARBA" id="ARBA00022898"/>
    </source>
</evidence>
<evidence type="ECO:0000256" key="4">
    <source>
        <dbReference type="ARBA" id="ARBA00023125"/>
    </source>
</evidence>
<comment type="caution">
    <text evidence="7">The sequence shown here is derived from an EMBL/GenBank/DDBJ whole genome shotgun (WGS) entry which is preliminary data.</text>
</comment>
<dbReference type="PROSITE" id="PS50949">
    <property type="entry name" value="HTH_GNTR"/>
    <property type="match status" value="1"/>
</dbReference>
<dbReference type="PANTHER" id="PTHR46577:SF1">
    <property type="entry name" value="HTH-TYPE TRANSCRIPTIONAL REGULATORY PROTEIN GABR"/>
    <property type="match status" value="1"/>
</dbReference>
<dbReference type="InterPro" id="IPR036388">
    <property type="entry name" value="WH-like_DNA-bd_sf"/>
</dbReference>
<dbReference type="InterPro" id="IPR051446">
    <property type="entry name" value="HTH_trans_reg/aminotransferase"/>
</dbReference>
<evidence type="ECO:0000313" key="7">
    <source>
        <dbReference type="EMBL" id="PWR00400.1"/>
    </source>
</evidence>
<protein>
    <recommendedName>
        <fullName evidence="6">HTH gntR-type domain-containing protein</fullName>
    </recommendedName>
</protein>
<dbReference type="SUPFAM" id="SSF53383">
    <property type="entry name" value="PLP-dependent transferases"/>
    <property type="match status" value="1"/>
</dbReference>
<dbReference type="Proteomes" id="UP000245539">
    <property type="component" value="Unassembled WGS sequence"/>
</dbReference>
<dbReference type="GO" id="GO:0003677">
    <property type="term" value="F:DNA binding"/>
    <property type="evidence" value="ECO:0007669"/>
    <property type="project" value="UniProtKB-KW"/>
</dbReference>
<dbReference type="SMART" id="SM00345">
    <property type="entry name" value="HTH_GNTR"/>
    <property type="match status" value="1"/>
</dbReference>
<keyword evidence="4" id="KW-0238">DNA-binding</keyword>
<dbReference type="InterPro" id="IPR036390">
    <property type="entry name" value="WH_DNA-bd_sf"/>
</dbReference>
<dbReference type="AlphaFoldDB" id="A0A317CPX6"/>
<evidence type="ECO:0000256" key="3">
    <source>
        <dbReference type="ARBA" id="ARBA00023015"/>
    </source>
</evidence>
<evidence type="ECO:0000256" key="5">
    <source>
        <dbReference type="ARBA" id="ARBA00023163"/>
    </source>
</evidence>
<dbReference type="InterPro" id="IPR000524">
    <property type="entry name" value="Tscrpt_reg_HTH_GntR"/>
</dbReference>
<evidence type="ECO:0000313" key="8">
    <source>
        <dbReference type="Proteomes" id="UP000245539"/>
    </source>
</evidence>
<dbReference type="EMBL" id="QGKM01000004">
    <property type="protein sequence ID" value="PWR00400.1"/>
    <property type="molecule type" value="Genomic_DNA"/>
</dbReference>
<dbReference type="OrthoDB" id="9808770at2"/>
<dbReference type="Pfam" id="PF00392">
    <property type="entry name" value="GntR"/>
    <property type="match status" value="1"/>
</dbReference>
<reference evidence="7 8" key="1">
    <citation type="submission" date="2018-05" db="EMBL/GenBank/DDBJ databases">
        <title>Leucothrix arctica sp. nov., isolated from Arctic seawater.</title>
        <authorList>
            <person name="Choi A."/>
            <person name="Baek K."/>
        </authorList>
    </citation>
    <scope>NUCLEOTIDE SEQUENCE [LARGE SCALE GENOMIC DNA]</scope>
    <source>
        <strain evidence="7 8">JCM 18388</strain>
    </source>
</reference>
<dbReference type="InterPro" id="IPR015421">
    <property type="entry name" value="PyrdxlP-dep_Trfase_major"/>
</dbReference>
<gene>
    <name evidence="7" type="ORF">DKW60_02280</name>
</gene>
<keyword evidence="3" id="KW-0805">Transcription regulation</keyword>
<organism evidence="7 8">
    <name type="scientific">Leucothrix pacifica</name>
    <dbReference type="NCBI Taxonomy" id="1247513"/>
    <lineage>
        <taxon>Bacteria</taxon>
        <taxon>Pseudomonadati</taxon>
        <taxon>Pseudomonadota</taxon>
        <taxon>Gammaproteobacteria</taxon>
        <taxon>Thiotrichales</taxon>
        <taxon>Thiotrichaceae</taxon>
        <taxon>Leucothrix</taxon>
    </lineage>
</organism>
<dbReference type="CDD" id="cd07377">
    <property type="entry name" value="WHTH_GntR"/>
    <property type="match status" value="1"/>
</dbReference>
<dbReference type="InterPro" id="IPR015424">
    <property type="entry name" value="PyrdxlP-dep_Trfase"/>
</dbReference>
<dbReference type="Pfam" id="PF00155">
    <property type="entry name" value="Aminotran_1_2"/>
    <property type="match status" value="1"/>
</dbReference>
<accession>A0A317CPX6</accession>
<keyword evidence="8" id="KW-1185">Reference proteome</keyword>
<sequence>MADSNFPSELFLPFLNEDKSLPQYVALFRAFQQAIVQGKLIPGAKLPATRPLGLSLGISRNTVKSAYEMLLAEGYIDTEHGSGSFVSKRLPDQASTSGTQTKQQAVTVNPTEVSILAKRLEDAYHSPNASLESNLLSHGKGCLESFPWRQWQRHVTHASRQMKYAQGDSVMGNTRLRAQIANYLQVARGVHCDTEQIIVCSGSQQAMYLSFQILLNPGDPVLVEDPGYQGIDGAIDTLGGIKIPVETDQQGFRLDTGLAKAPHARVATLTPTRNYPMGYTLSLARRLAILDWAKQTGSWIIEDDYDSEFRFDGPPITSLQGLGGESCVIYAGTFSRILHPSIRLGYLVVPEALLKPFYQLKRFIDGGLSQLPQLALAEFMAAGDFTSHVRRARKLYQQRREILRVEIERQCGDILKRVESDGGMHSVFLFADQTVSDKEVCLKANAIGIGVLPLSAYYSGDKKQHGLIIGFAAHDESAIKRGVSIIAECIRP</sequence>